<comment type="caution">
    <text evidence="2">The sequence shown here is derived from an EMBL/GenBank/DDBJ whole genome shotgun (WGS) entry which is preliminary data.</text>
</comment>
<dbReference type="Gene3D" id="3.40.50.1820">
    <property type="entry name" value="alpha/beta hydrolase"/>
    <property type="match status" value="1"/>
</dbReference>
<dbReference type="InterPro" id="IPR050266">
    <property type="entry name" value="AB_hydrolase_sf"/>
</dbReference>
<dbReference type="SUPFAM" id="SSF53474">
    <property type="entry name" value="alpha/beta-Hydrolases"/>
    <property type="match status" value="1"/>
</dbReference>
<evidence type="ECO:0000313" key="2">
    <source>
        <dbReference type="EMBL" id="KAF0250759.1"/>
    </source>
</evidence>
<dbReference type="PANTHER" id="PTHR43798:SF33">
    <property type="entry name" value="HYDROLASE, PUTATIVE (AFU_ORTHOLOGUE AFUA_2G14860)-RELATED"/>
    <property type="match status" value="1"/>
</dbReference>
<dbReference type="Proteomes" id="UP000442695">
    <property type="component" value="Unassembled WGS sequence"/>
</dbReference>
<dbReference type="RefSeq" id="WP_156860036.1">
    <property type="nucleotide sequence ID" value="NZ_WOWR01000091.1"/>
</dbReference>
<dbReference type="InterPro" id="IPR029058">
    <property type="entry name" value="AB_hydrolase_fold"/>
</dbReference>
<evidence type="ECO:0000313" key="3">
    <source>
        <dbReference type="Proteomes" id="UP000442695"/>
    </source>
</evidence>
<protein>
    <submittedName>
        <fullName evidence="2">Alpha/beta fold hydrolase</fullName>
    </submittedName>
</protein>
<feature type="domain" description="AB hydrolase-1" evidence="1">
    <location>
        <begin position="30"/>
        <end position="251"/>
    </location>
</feature>
<keyword evidence="2" id="KW-0378">Hydrolase</keyword>
<dbReference type="GO" id="GO:0016020">
    <property type="term" value="C:membrane"/>
    <property type="evidence" value="ECO:0007669"/>
    <property type="project" value="TreeGrafter"/>
</dbReference>
<dbReference type="AlphaFoldDB" id="A0A7V8J0Q2"/>
<dbReference type="GO" id="GO:0016787">
    <property type="term" value="F:hydrolase activity"/>
    <property type="evidence" value="ECO:0007669"/>
    <property type="project" value="UniProtKB-KW"/>
</dbReference>
<reference evidence="2 3" key="1">
    <citation type="submission" date="2019-12" db="EMBL/GenBank/DDBJ databases">
        <authorList>
            <person name="Woiski C."/>
        </authorList>
    </citation>
    <scope>NUCLEOTIDE SEQUENCE [LARGE SCALE GENOMIC DNA]</scope>
    <source>
        <strain evidence="2 3">BOE100</strain>
    </source>
</reference>
<accession>A0A7V8J0Q2</accession>
<evidence type="ECO:0000259" key="1">
    <source>
        <dbReference type="Pfam" id="PF00561"/>
    </source>
</evidence>
<sequence length="266" mass="29232">MKPYEYMNIDVWGGEVSLRVRVAGSGPALVYLHPAGGLVWDAFLERLSDSYTVYSPEFPGTTPDDPYAVKKFDELQDVVYAYEEAIRKLGLTRPILVGQSFGGMLAAELSSVFPDLPSRLVILDAIGLWRDDVPVVNWNELPATDMPALLFHDPQSAGAQAMLRLPEDDEERIKAMAAGVWTLGCTGKFVWPIPDLGLSKRLHRVSVPALIIWGEHDRLVPVAYAGEFAKRIEGSRVCVIPHAGHIPQVENLEPTLVATIDFLGAA</sequence>
<dbReference type="InterPro" id="IPR000073">
    <property type="entry name" value="AB_hydrolase_1"/>
</dbReference>
<dbReference type="EMBL" id="WOWR01000091">
    <property type="protein sequence ID" value="KAF0250759.1"/>
    <property type="molecule type" value="Genomic_DNA"/>
</dbReference>
<dbReference type="Pfam" id="PF00561">
    <property type="entry name" value="Abhydrolase_1"/>
    <property type="match status" value="1"/>
</dbReference>
<dbReference type="PANTHER" id="PTHR43798">
    <property type="entry name" value="MONOACYLGLYCEROL LIPASE"/>
    <property type="match status" value="1"/>
</dbReference>
<organism evidence="2 3">
    <name type="scientific">Pseudomonas putida</name>
    <name type="common">Arthrobacter siderocapsulatus</name>
    <dbReference type="NCBI Taxonomy" id="303"/>
    <lineage>
        <taxon>Bacteria</taxon>
        <taxon>Pseudomonadati</taxon>
        <taxon>Pseudomonadota</taxon>
        <taxon>Gammaproteobacteria</taxon>
        <taxon>Pseudomonadales</taxon>
        <taxon>Pseudomonadaceae</taxon>
        <taxon>Pseudomonas</taxon>
    </lineage>
</organism>
<name>A0A7V8J0Q2_PSEPU</name>
<gene>
    <name evidence="2" type="ORF">GN299_32200</name>
</gene>
<dbReference type="PRINTS" id="PR00111">
    <property type="entry name" value="ABHYDROLASE"/>
</dbReference>
<proteinExistence type="predicted"/>